<sequence>MVGVKDYNVVTEIQWCPGCPNHMILRALKQALASLGLKPRDICLVSGIGQAAKLPHYIACNFFNGLHGRALPVATGIAVSNPSLKVIVTTGDGDCYGEGGNHFLHTFRRNPDISIFVHNNSIYALTKGQASPTTPLGERRTLQLRGVLEPPLSPLALALVAGCGFVARGFALDVEHLAELMVQAVSYRGCALVDIIQPCITWDPRPLDWFRERVSYIEGEHDPSDFGKALDLALRNDFAVGVLYKGDPKPVFGEDFFRRSGMERLVGIDPEGAEVISEVLQMFRPGQND</sequence>
<dbReference type="GO" id="GO:0051536">
    <property type="term" value="F:iron-sulfur cluster binding"/>
    <property type="evidence" value="ECO:0007669"/>
    <property type="project" value="UniProtKB-KW"/>
</dbReference>
<protein>
    <submittedName>
        <fullName evidence="12">2-oxoglutarate ferredoxin oxidoreductase subunit beta</fullName>
    </submittedName>
</protein>
<proteinExistence type="predicted"/>
<dbReference type="SUPFAM" id="SSF52518">
    <property type="entry name" value="Thiamin diphosphate-binding fold (THDP-binding)"/>
    <property type="match status" value="1"/>
</dbReference>
<evidence type="ECO:0000256" key="5">
    <source>
        <dbReference type="ARBA" id="ARBA00022842"/>
    </source>
</evidence>
<keyword evidence="8" id="KW-0411">Iron-sulfur</keyword>
<evidence type="ECO:0000256" key="6">
    <source>
        <dbReference type="ARBA" id="ARBA00023002"/>
    </source>
</evidence>
<keyword evidence="9" id="KW-0786">Thiamine pyrophosphate</keyword>
<dbReference type="GO" id="GO:0016625">
    <property type="term" value="F:oxidoreductase activity, acting on the aldehyde or oxo group of donors, iron-sulfur protein as acceptor"/>
    <property type="evidence" value="ECO:0007669"/>
    <property type="project" value="UniProtKB-ARBA"/>
</dbReference>
<dbReference type="InterPro" id="IPR011896">
    <property type="entry name" value="OFOB"/>
</dbReference>
<dbReference type="EMBL" id="FOUU01000001">
    <property type="protein sequence ID" value="SFM49843.1"/>
    <property type="molecule type" value="Genomic_DNA"/>
</dbReference>
<evidence type="ECO:0000256" key="9">
    <source>
        <dbReference type="ARBA" id="ARBA00023052"/>
    </source>
</evidence>
<evidence type="ECO:0000259" key="11">
    <source>
        <dbReference type="Pfam" id="PF12367"/>
    </source>
</evidence>
<dbReference type="STRING" id="39841.SAMN05660836_00539"/>
<dbReference type="InterPro" id="IPR051457">
    <property type="entry name" value="2-oxoacid:Fd_oxidoreductase"/>
</dbReference>
<feature type="domain" description="Thiamine pyrophosphate enzyme TPP-binding" evidence="10">
    <location>
        <begin position="52"/>
        <end position="195"/>
    </location>
</feature>
<dbReference type="Gene3D" id="3.40.50.970">
    <property type="match status" value="1"/>
</dbReference>
<evidence type="ECO:0000259" key="10">
    <source>
        <dbReference type="Pfam" id="PF02775"/>
    </source>
</evidence>
<dbReference type="PANTHER" id="PTHR48084">
    <property type="entry name" value="2-OXOGLUTARATE OXIDOREDUCTASE SUBUNIT KORB-RELATED"/>
    <property type="match status" value="1"/>
</dbReference>
<evidence type="ECO:0000256" key="3">
    <source>
        <dbReference type="ARBA" id="ARBA00001966"/>
    </source>
</evidence>
<dbReference type="GO" id="GO:0046872">
    <property type="term" value="F:metal ion binding"/>
    <property type="evidence" value="ECO:0007669"/>
    <property type="project" value="UniProtKB-KW"/>
</dbReference>
<keyword evidence="6" id="KW-0560">Oxidoreductase</keyword>
<dbReference type="Proteomes" id="UP000199611">
    <property type="component" value="Unassembled WGS sequence"/>
</dbReference>
<dbReference type="InterPro" id="IPR029061">
    <property type="entry name" value="THDP-binding"/>
</dbReference>
<organism evidence="12 13">
    <name type="scientific">Thermodesulforhabdus norvegica</name>
    <dbReference type="NCBI Taxonomy" id="39841"/>
    <lineage>
        <taxon>Bacteria</taxon>
        <taxon>Pseudomonadati</taxon>
        <taxon>Thermodesulfobacteriota</taxon>
        <taxon>Syntrophobacteria</taxon>
        <taxon>Syntrophobacterales</taxon>
        <taxon>Thermodesulforhabdaceae</taxon>
        <taxon>Thermodesulforhabdus</taxon>
    </lineage>
</organism>
<evidence type="ECO:0000256" key="7">
    <source>
        <dbReference type="ARBA" id="ARBA00023004"/>
    </source>
</evidence>
<evidence type="ECO:0000256" key="1">
    <source>
        <dbReference type="ARBA" id="ARBA00001946"/>
    </source>
</evidence>
<evidence type="ECO:0000256" key="2">
    <source>
        <dbReference type="ARBA" id="ARBA00001964"/>
    </source>
</evidence>
<dbReference type="OrthoDB" id="9775140at2"/>
<dbReference type="InterPro" id="IPR032686">
    <property type="entry name" value="PFO_beta_C"/>
</dbReference>
<keyword evidence="4" id="KW-0479">Metal-binding</keyword>
<dbReference type="AlphaFoldDB" id="A0A1I4RD31"/>
<dbReference type="Pfam" id="PF02775">
    <property type="entry name" value="TPP_enzyme_C"/>
    <property type="match status" value="1"/>
</dbReference>
<gene>
    <name evidence="12" type="ORF">SAMN05660836_00539</name>
</gene>
<feature type="domain" description="Pyruvate ferredoxin oxidoreductase beta subunit C-terminal" evidence="11">
    <location>
        <begin position="199"/>
        <end position="255"/>
    </location>
</feature>
<dbReference type="PANTHER" id="PTHR48084:SF4">
    <property type="entry name" value="2-OXOGLUTARATE OXIDOREDUCTASE SUBUNIT KORB"/>
    <property type="match status" value="1"/>
</dbReference>
<keyword evidence="13" id="KW-1185">Reference proteome</keyword>
<dbReference type="GO" id="GO:0030976">
    <property type="term" value="F:thiamine pyrophosphate binding"/>
    <property type="evidence" value="ECO:0007669"/>
    <property type="project" value="InterPro"/>
</dbReference>
<dbReference type="CDD" id="cd03375">
    <property type="entry name" value="TPP_OGFOR"/>
    <property type="match status" value="1"/>
</dbReference>
<dbReference type="GO" id="GO:0045333">
    <property type="term" value="P:cellular respiration"/>
    <property type="evidence" value="ECO:0007669"/>
    <property type="project" value="UniProtKB-ARBA"/>
</dbReference>
<evidence type="ECO:0000256" key="8">
    <source>
        <dbReference type="ARBA" id="ARBA00023014"/>
    </source>
</evidence>
<dbReference type="InterPro" id="IPR011766">
    <property type="entry name" value="TPP_enzyme_TPP-bd"/>
</dbReference>
<name>A0A1I4RD31_9BACT</name>
<comment type="cofactor">
    <cofactor evidence="1">
        <name>Mg(2+)</name>
        <dbReference type="ChEBI" id="CHEBI:18420"/>
    </cofactor>
</comment>
<comment type="cofactor">
    <cofactor evidence="3">
        <name>[4Fe-4S] cluster</name>
        <dbReference type="ChEBI" id="CHEBI:49883"/>
    </cofactor>
</comment>
<dbReference type="RefSeq" id="WP_093393271.1">
    <property type="nucleotide sequence ID" value="NZ_FOUU01000001.1"/>
</dbReference>
<reference evidence="12 13" key="1">
    <citation type="submission" date="2016-10" db="EMBL/GenBank/DDBJ databases">
        <authorList>
            <person name="de Groot N.N."/>
        </authorList>
    </citation>
    <scope>NUCLEOTIDE SEQUENCE [LARGE SCALE GENOMIC DNA]</scope>
    <source>
        <strain evidence="12 13">DSM 9990</strain>
    </source>
</reference>
<dbReference type="GO" id="GO:0044281">
    <property type="term" value="P:small molecule metabolic process"/>
    <property type="evidence" value="ECO:0007669"/>
    <property type="project" value="UniProtKB-ARBA"/>
</dbReference>
<keyword evidence="7" id="KW-0408">Iron</keyword>
<dbReference type="NCBIfam" id="TIGR02177">
    <property type="entry name" value="PorB_KorB"/>
    <property type="match status" value="1"/>
</dbReference>
<accession>A0A1I4RD31</accession>
<evidence type="ECO:0000313" key="13">
    <source>
        <dbReference type="Proteomes" id="UP000199611"/>
    </source>
</evidence>
<dbReference type="Pfam" id="PF12367">
    <property type="entry name" value="PFO_beta_C"/>
    <property type="match status" value="1"/>
</dbReference>
<evidence type="ECO:0000256" key="4">
    <source>
        <dbReference type="ARBA" id="ARBA00022723"/>
    </source>
</evidence>
<evidence type="ECO:0000313" key="12">
    <source>
        <dbReference type="EMBL" id="SFM49843.1"/>
    </source>
</evidence>
<comment type="cofactor">
    <cofactor evidence="2">
        <name>thiamine diphosphate</name>
        <dbReference type="ChEBI" id="CHEBI:58937"/>
    </cofactor>
</comment>
<keyword evidence="5" id="KW-0460">Magnesium</keyword>